<evidence type="ECO:0000259" key="3">
    <source>
        <dbReference type="SMART" id="SM00382"/>
    </source>
</evidence>
<sequence length="312" mass="34675">MMYDVQAFAQAVRVVPRALRQQLLDIEPQWRQRCQEVRLQMGAPVGLFMGQGLYFLGPDSRVLPRPHPDGPVARSEVIQGTVKTACEYSLYSYQREIAQGFVTIQGGHRIGLAGKYIQTAAGEHSMQEFSAVNIRIARGDIPLCQEVPAFYRRYGMGSTLVVGPPGSGKTTLLRGIIRWLCGGQERYYKVAVIDERGEIANCFYGQPQNDLGASAFVFSYFDKVRGLEQAVRTMSPDIAICDEIGSQQDILPLQRCAVSGVQVIATAHGRDLEDLQRNPVLRDLLRQGYFQRILQVEPGSFAVTGRFLEGVS</sequence>
<dbReference type="SUPFAM" id="SSF52540">
    <property type="entry name" value="P-loop containing nucleoside triphosphate hydrolases"/>
    <property type="match status" value="1"/>
</dbReference>
<keyword evidence="2" id="KW-0067">ATP-binding</keyword>
<keyword evidence="1" id="KW-0547">Nucleotide-binding</keyword>
<dbReference type="Pfam" id="PF19568">
    <property type="entry name" value="Spore_III_AA"/>
    <property type="match status" value="1"/>
</dbReference>
<feature type="domain" description="AAA+ ATPase" evidence="3">
    <location>
        <begin position="155"/>
        <end position="300"/>
    </location>
</feature>
<dbReference type="SMART" id="SM00382">
    <property type="entry name" value="AAA"/>
    <property type="match status" value="1"/>
</dbReference>
<dbReference type="RefSeq" id="WP_178089679.1">
    <property type="nucleotide sequence ID" value="NZ_JACOGI010000001.1"/>
</dbReference>
<dbReference type="Gene3D" id="3.40.50.300">
    <property type="entry name" value="P-loop containing nucleotide triphosphate hydrolases"/>
    <property type="match status" value="1"/>
</dbReference>
<evidence type="ECO:0000313" key="4">
    <source>
        <dbReference type="EMBL" id="MBC3515734.1"/>
    </source>
</evidence>
<reference evidence="4" key="1">
    <citation type="submission" date="2020-08" db="EMBL/GenBank/DDBJ databases">
        <authorList>
            <person name="Liu C."/>
            <person name="Sun Q."/>
        </authorList>
    </citation>
    <scope>NUCLEOTIDE SEQUENCE</scope>
    <source>
        <strain evidence="4">NSJ-65</strain>
    </source>
</reference>
<dbReference type="GO" id="GO:0005524">
    <property type="term" value="F:ATP binding"/>
    <property type="evidence" value="ECO:0007669"/>
    <property type="project" value="UniProtKB-KW"/>
</dbReference>
<comment type="caution">
    <text evidence="4">The sequence shown here is derived from an EMBL/GenBank/DDBJ whole genome shotgun (WGS) entry which is preliminary data.</text>
</comment>
<dbReference type="PANTHER" id="PTHR20953">
    <property type="entry name" value="KINASE-RELATED"/>
    <property type="match status" value="1"/>
</dbReference>
<name>A0A8J6LTR7_9FIRM</name>
<gene>
    <name evidence="4" type="ORF">H8K20_04875</name>
</gene>
<accession>A0A8J6LTR7</accession>
<protein>
    <recommendedName>
        <fullName evidence="3">AAA+ ATPase domain-containing protein</fullName>
    </recommendedName>
</protein>
<dbReference type="CDD" id="cd00009">
    <property type="entry name" value="AAA"/>
    <property type="match status" value="1"/>
</dbReference>
<dbReference type="InterPro" id="IPR027417">
    <property type="entry name" value="P-loop_NTPase"/>
</dbReference>
<dbReference type="Proteomes" id="UP000597668">
    <property type="component" value="Unassembled WGS sequence"/>
</dbReference>
<organism evidence="4 5">
    <name type="scientific">Neobittarella massiliensis</name>
    <name type="common">ex Bilen et al. 2018</name>
    <dbReference type="NCBI Taxonomy" id="2041842"/>
    <lineage>
        <taxon>Bacteria</taxon>
        <taxon>Bacillati</taxon>
        <taxon>Bacillota</taxon>
        <taxon>Clostridia</taxon>
        <taxon>Eubacteriales</taxon>
        <taxon>Oscillospiraceae</taxon>
        <taxon>Neobittarella (ex Bilen et al. 2018)</taxon>
    </lineage>
</organism>
<dbReference type="PANTHER" id="PTHR20953:SF3">
    <property type="entry name" value="P-LOOP CONTAINING NUCLEOSIDE TRIPHOSPHATE HYDROLASES SUPERFAMILY PROTEIN"/>
    <property type="match status" value="1"/>
</dbReference>
<dbReference type="EMBL" id="JACOGI010000001">
    <property type="protein sequence ID" value="MBC3515734.1"/>
    <property type="molecule type" value="Genomic_DNA"/>
</dbReference>
<proteinExistence type="predicted"/>
<evidence type="ECO:0000256" key="1">
    <source>
        <dbReference type="ARBA" id="ARBA00022741"/>
    </source>
</evidence>
<dbReference type="AlphaFoldDB" id="A0A8J6LTR7"/>
<dbReference type="InterPro" id="IPR003593">
    <property type="entry name" value="AAA+_ATPase"/>
</dbReference>
<evidence type="ECO:0000256" key="2">
    <source>
        <dbReference type="ARBA" id="ARBA00022840"/>
    </source>
</evidence>
<dbReference type="InterPro" id="IPR045735">
    <property type="entry name" value="Spore_III_AA_AAA+_ATPase"/>
</dbReference>
<evidence type="ECO:0000313" key="5">
    <source>
        <dbReference type="Proteomes" id="UP000597668"/>
    </source>
</evidence>
<keyword evidence="5" id="KW-1185">Reference proteome</keyword>